<keyword evidence="3" id="KW-1185">Reference proteome</keyword>
<accession>A0A239KQS5</accession>
<sequence length="62" mass="6439">MIRLGQRRTVAATGMLAAIGLVVVGVGDFTEWIGDHASVLRALLLVVVLQGVALLIAGATRK</sequence>
<proteinExistence type="predicted"/>
<dbReference type="Proteomes" id="UP000198282">
    <property type="component" value="Unassembled WGS sequence"/>
</dbReference>
<evidence type="ECO:0000313" key="2">
    <source>
        <dbReference type="EMBL" id="SNT19973.1"/>
    </source>
</evidence>
<name>A0A239KQS5_9ACTN</name>
<dbReference type="EMBL" id="FZOD01000028">
    <property type="protein sequence ID" value="SNT19973.1"/>
    <property type="molecule type" value="Genomic_DNA"/>
</dbReference>
<feature type="transmembrane region" description="Helical" evidence="1">
    <location>
        <begin position="9"/>
        <end position="27"/>
    </location>
</feature>
<gene>
    <name evidence="2" type="ORF">SAMN05216276_102842</name>
</gene>
<organism evidence="2 3">
    <name type="scientific">Streptosporangium subroseum</name>
    <dbReference type="NCBI Taxonomy" id="106412"/>
    <lineage>
        <taxon>Bacteria</taxon>
        <taxon>Bacillati</taxon>
        <taxon>Actinomycetota</taxon>
        <taxon>Actinomycetes</taxon>
        <taxon>Streptosporangiales</taxon>
        <taxon>Streptosporangiaceae</taxon>
        <taxon>Streptosporangium</taxon>
    </lineage>
</organism>
<dbReference type="AlphaFoldDB" id="A0A239KQS5"/>
<protein>
    <submittedName>
        <fullName evidence="2">Uncharacterized protein</fullName>
    </submittedName>
</protein>
<evidence type="ECO:0000313" key="3">
    <source>
        <dbReference type="Proteomes" id="UP000198282"/>
    </source>
</evidence>
<keyword evidence="1" id="KW-1133">Transmembrane helix</keyword>
<keyword evidence="1" id="KW-0472">Membrane</keyword>
<feature type="transmembrane region" description="Helical" evidence="1">
    <location>
        <begin position="39"/>
        <end position="59"/>
    </location>
</feature>
<evidence type="ECO:0000256" key="1">
    <source>
        <dbReference type="SAM" id="Phobius"/>
    </source>
</evidence>
<reference evidence="2 3" key="1">
    <citation type="submission" date="2017-06" db="EMBL/GenBank/DDBJ databases">
        <authorList>
            <person name="Kim H.J."/>
            <person name="Triplett B.A."/>
        </authorList>
    </citation>
    <scope>NUCLEOTIDE SEQUENCE [LARGE SCALE GENOMIC DNA]</scope>
    <source>
        <strain evidence="2 3">CGMCC 4.2132</strain>
    </source>
</reference>
<keyword evidence="1" id="KW-0812">Transmembrane</keyword>